<dbReference type="EC" id="4.1.3.27" evidence="2"/>
<evidence type="ECO:0000313" key="10">
    <source>
        <dbReference type="EMBL" id="KXB01709.1"/>
    </source>
</evidence>
<evidence type="ECO:0000259" key="9">
    <source>
        <dbReference type="Pfam" id="PF00117"/>
    </source>
</evidence>
<feature type="domain" description="Glutamine amidotransferase" evidence="9">
    <location>
        <begin position="5"/>
        <end position="187"/>
    </location>
</feature>
<evidence type="ECO:0000256" key="4">
    <source>
        <dbReference type="ARBA" id="ARBA00022822"/>
    </source>
</evidence>
<evidence type="ECO:0000256" key="3">
    <source>
        <dbReference type="ARBA" id="ARBA00022605"/>
    </source>
</evidence>
<comment type="pathway">
    <text evidence="1">Amino-acid biosynthesis; L-tryptophan biosynthesis; L-tryptophan from chorismate: step 1/5.</text>
</comment>
<evidence type="ECO:0000256" key="8">
    <source>
        <dbReference type="ARBA" id="ARBA00047683"/>
    </source>
</evidence>
<keyword evidence="7 10" id="KW-0456">Lyase</keyword>
<name>A0A133V5J0_9EURY</name>
<comment type="catalytic activity">
    <reaction evidence="8">
        <text>chorismate + L-glutamine = anthranilate + pyruvate + L-glutamate + H(+)</text>
        <dbReference type="Rhea" id="RHEA:21732"/>
        <dbReference type="ChEBI" id="CHEBI:15361"/>
        <dbReference type="ChEBI" id="CHEBI:15378"/>
        <dbReference type="ChEBI" id="CHEBI:16567"/>
        <dbReference type="ChEBI" id="CHEBI:29748"/>
        <dbReference type="ChEBI" id="CHEBI:29985"/>
        <dbReference type="ChEBI" id="CHEBI:58359"/>
        <dbReference type="EC" id="4.1.3.27"/>
    </reaction>
</comment>
<dbReference type="AlphaFoldDB" id="A0A133V5J0"/>
<evidence type="ECO:0000256" key="2">
    <source>
        <dbReference type="ARBA" id="ARBA00012266"/>
    </source>
</evidence>
<dbReference type="GO" id="GO:0005829">
    <property type="term" value="C:cytosol"/>
    <property type="evidence" value="ECO:0007669"/>
    <property type="project" value="TreeGrafter"/>
</dbReference>
<proteinExistence type="predicted"/>
<organism evidence="10 11">
    <name type="scientific">candidate division MSBL1 archaeon SCGC-AAA261D19</name>
    <dbReference type="NCBI Taxonomy" id="1698273"/>
    <lineage>
        <taxon>Archaea</taxon>
        <taxon>Methanobacteriati</taxon>
        <taxon>Methanobacteriota</taxon>
        <taxon>candidate division MSBL1</taxon>
    </lineage>
</organism>
<evidence type="ECO:0000256" key="6">
    <source>
        <dbReference type="ARBA" id="ARBA00023141"/>
    </source>
</evidence>
<dbReference type="GO" id="GO:0004049">
    <property type="term" value="F:anthranilate synthase activity"/>
    <property type="evidence" value="ECO:0007669"/>
    <property type="project" value="UniProtKB-EC"/>
</dbReference>
<dbReference type="InterPro" id="IPR029062">
    <property type="entry name" value="Class_I_gatase-like"/>
</dbReference>
<keyword evidence="5" id="KW-0315">Glutamine amidotransferase</keyword>
<accession>A0A133V5J0</accession>
<keyword evidence="3" id="KW-0028">Amino-acid biosynthesis</keyword>
<evidence type="ECO:0000256" key="7">
    <source>
        <dbReference type="ARBA" id="ARBA00023239"/>
    </source>
</evidence>
<evidence type="ECO:0000313" key="11">
    <source>
        <dbReference type="Proteomes" id="UP000070400"/>
    </source>
</evidence>
<reference evidence="10 11" key="1">
    <citation type="journal article" date="2016" name="Sci. Rep.">
        <title>Metabolic traits of an uncultured archaeal lineage -MSBL1- from brine pools of the Red Sea.</title>
        <authorList>
            <person name="Mwirichia R."/>
            <person name="Alam I."/>
            <person name="Rashid M."/>
            <person name="Vinu M."/>
            <person name="Ba-Alawi W."/>
            <person name="Anthony Kamau A."/>
            <person name="Kamanda Ngugi D."/>
            <person name="Goker M."/>
            <person name="Klenk H.P."/>
            <person name="Bajic V."/>
            <person name="Stingl U."/>
        </authorList>
    </citation>
    <scope>NUCLEOTIDE SEQUENCE [LARGE SCALE GENOMIC DNA]</scope>
    <source>
        <strain evidence="10">SCGC-AAA261D19</strain>
    </source>
</reference>
<dbReference type="PANTHER" id="PTHR43418">
    <property type="entry name" value="MULTIFUNCTIONAL TRYPTOPHAN BIOSYNTHESIS PROTEIN-RELATED"/>
    <property type="match status" value="1"/>
</dbReference>
<dbReference type="InterPro" id="IPR017926">
    <property type="entry name" value="GATASE"/>
</dbReference>
<dbReference type="NCBIfam" id="TIGR00566">
    <property type="entry name" value="trpG_papA"/>
    <property type="match status" value="1"/>
</dbReference>
<dbReference type="PRINTS" id="PR00096">
    <property type="entry name" value="GATASE"/>
</dbReference>
<dbReference type="CDD" id="cd01743">
    <property type="entry name" value="GATase1_Anthranilate_Synthase"/>
    <property type="match status" value="1"/>
</dbReference>
<dbReference type="FunFam" id="3.40.50.880:FF:000003">
    <property type="entry name" value="Anthranilate synthase component II"/>
    <property type="match status" value="1"/>
</dbReference>
<evidence type="ECO:0000256" key="5">
    <source>
        <dbReference type="ARBA" id="ARBA00022962"/>
    </source>
</evidence>
<dbReference type="SUPFAM" id="SSF52317">
    <property type="entry name" value="Class I glutamine amidotransferase-like"/>
    <property type="match status" value="1"/>
</dbReference>
<dbReference type="Gene3D" id="3.40.50.880">
    <property type="match status" value="1"/>
</dbReference>
<sequence length="191" mass="21108">MLVAVIDNIDSFVYNLVQYIGELGAEPIVFQNNSNLKEIEEAEPERIVISPGPKTPSDAGISVRVVRKLGRKVPTLGVCLGHQAVACAFGGEVSPAKRLMHGKTSKIRHNGNVLFSRVPSPFEGTRYHSLAVDRPHLPGCFQITAETIDQDREIMGIKHEDLPIWGVQFHPESILTPHGKLLVKNFLEVEE</sequence>
<keyword evidence="4" id="KW-0822">Tryptophan biosynthesis</keyword>
<dbReference type="EMBL" id="LHXX01000042">
    <property type="protein sequence ID" value="KXB01709.1"/>
    <property type="molecule type" value="Genomic_DNA"/>
</dbReference>
<dbReference type="InterPro" id="IPR006221">
    <property type="entry name" value="TrpG/PapA_dom"/>
</dbReference>
<evidence type="ECO:0000256" key="1">
    <source>
        <dbReference type="ARBA" id="ARBA00004873"/>
    </source>
</evidence>
<comment type="caution">
    <text evidence="10">The sequence shown here is derived from an EMBL/GenBank/DDBJ whole genome shotgun (WGS) entry which is preliminary data.</text>
</comment>
<keyword evidence="6" id="KW-0057">Aromatic amino acid biosynthesis</keyword>
<dbReference type="PRINTS" id="PR00097">
    <property type="entry name" value="ANTSNTHASEII"/>
</dbReference>
<dbReference type="PROSITE" id="PS51273">
    <property type="entry name" value="GATASE_TYPE_1"/>
    <property type="match status" value="1"/>
</dbReference>
<dbReference type="PANTHER" id="PTHR43418:SF4">
    <property type="entry name" value="MULTIFUNCTIONAL TRYPTOPHAN BIOSYNTHESIS PROTEIN"/>
    <property type="match status" value="1"/>
</dbReference>
<dbReference type="Pfam" id="PF00117">
    <property type="entry name" value="GATase"/>
    <property type="match status" value="1"/>
</dbReference>
<protein>
    <recommendedName>
        <fullName evidence="2">anthranilate synthase</fullName>
        <ecNumber evidence="2">4.1.3.27</ecNumber>
    </recommendedName>
</protein>
<dbReference type="GO" id="GO:0000162">
    <property type="term" value="P:L-tryptophan biosynthetic process"/>
    <property type="evidence" value="ECO:0007669"/>
    <property type="project" value="UniProtKB-KW"/>
</dbReference>
<dbReference type="InterPro" id="IPR050472">
    <property type="entry name" value="Anth_synth/Amidotransfase"/>
</dbReference>
<dbReference type="Proteomes" id="UP000070400">
    <property type="component" value="Unassembled WGS sequence"/>
</dbReference>
<dbReference type="PRINTS" id="PR00099">
    <property type="entry name" value="CPSGATASE"/>
</dbReference>
<keyword evidence="11" id="KW-1185">Reference proteome</keyword>
<gene>
    <name evidence="10" type="ORF">AKJ43_03155</name>
</gene>